<proteinExistence type="predicted"/>
<keyword evidence="1" id="KW-0472">Membrane</keyword>
<name>A0A0C4YNK5_9BURK</name>
<evidence type="ECO:0000313" key="3">
    <source>
        <dbReference type="Proteomes" id="UP000031843"/>
    </source>
</evidence>
<feature type="transmembrane region" description="Helical" evidence="1">
    <location>
        <begin position="20"/>
        <end position="42"/>
    </location>
</feature>
<evidence type="ECO:0000313" key="2">
    <source>
        <dbReference type="EMBL" id="AJG24608.1"/>
    </source>
</evidence>
<accession>A0A0C4YNK5</accession>
<protein>
    <submittedName>
        <fullName evidence="2">Uncharacterized protein</fullName>
    </submittedName>
</protein>
<dbReference type="STRING" id="68895.RR42_s3027"/>
<evidence type="ECO:0000256" key="1">
    <source>
        <dbReference type="SAM" id="Phobius"/>
    </source>
</evidence>
<organism evidence="2 3">
    <name type="scientific">Cupriavidus basilensis</name>
    <dbReference type="NCBI Taxonomy" id="68895"/>
    <lineage>
        <taxon>Bacteria</taxon>
        <taxon>Pseudomonadati</taxon>
        <taxon>Pseudomonadota</taxon>
        <taxon>Betaproteobacteria</taxon>
        <taxon>Burkholderiales</taxon>
        <taxon>Burkholderiaceae</taxon>
        <taxon>Cupriavidus</taxon>
    </lineage>
</organism>
<sequence length="56" mass="6238">MPVATCAMAGTRTEQRAGPMLTYLVLLLLLLLLLILLFLILLPSLTPWRSRLMTLA</sequence>
<gene>
    <name evidence="2" type="ORF">RR42_s3027</name>
</gene>
<dbReference type="AlphaFoldDB" id="A0A0C4YNK5"/>
<dbReference type="EMBL" id="CP010537">
    <property type="protein sequence ID" value="AJG24608.1"/>
    <property type="molecule type" value="Genomic_DNA"/>
</dbReference>
<keyword evidence="1" id="KW-1133">Transmembrane helix</keyword>
<dbReference type="Proteomes" id="UP000031843">
    <property type="component" value="Chromosome secondary"/>
</dbReference>
<reference evidence="2 3" key="1">
    <citation type="journal article" date="2015" name="Genome Announc.">
        <title>Complete Genome Sequence of Cupriavidus basilensis 4G11, Isolated from the Oak Ridge Field Research Center Site.</title>
        <authorList>
            <person name="Ray J."/>
            <person name="Waters R.J."/>
            <person name="Skerker J.M."/>
            <person name="Kuehl J.V."/>
            <person name="Price M.N."/>
            <person name="Huang J."/>
            <person name="Chakraborty R."/>
            <person name="Arkin A.P."/>
            <person name="Deutschbauer A."/>
        </authorList>
    </citation>
    <scope>NUCLEOTIDE SEQUENCE [LARGE SCALE GENOMIC DNA]</scope>
    <source>
        <strain evidence="2">4G11</strain>
    </source>
</reference>
<keyword evidence="1" id="KW-0812">Transmembrane</keyword>
<keyword evidence="3" id="KW-1185">Reference proteome</keyword>
<dbReference type="KEGG" id="cbw:RR42_s3027"/>